<feature type="binding site" evidence="6">
    <location>
        <begin position="174"/>
        <end position="175"/>
    </location>
    <ligand>
        <name>substrate</name>
    </ligand>
</feature>
<dbReference type="GO" id="GO:0019284">
    <property type="term" value="P:L-methionine salvage from S-adenosylmethionine"/>
    <property type="evidence" value="ECO:0007669"/>
    <property type="project" value="TreeGrafter"/>
</dbReference>
<feature type="active site" description="Proton acceptor" evidence="6">
    <location>
        <position position="12"/>
    </location>
</feature>
<comment type="similarity">
    <text evidence="6">Belongs to the PNP/UDP phosphorylase family. MtnN subfamily.</text>
</comment>
<feature type="binding site" evidence="6">
    <location>
        <position position="78"/>
    </location>
    <ligand>
        <name>substrate</name>
    </ligand>
</feature>
<evidence type="ECO:0000256" key="2">
    <source>
        <dbReference type="ARBA" id="ARBA00022605"/>
    </source>
</evidence>
<dbReference type="GO" id="GO:0008930">
    <property type="term" value="F:methylthioadenosine nucleosidase activity"/>
    <property type="evidence" value="ECO:0007669"/>
    <property type="project" value="UniProtKB-UniRule"/>
</dbReference>
<feature type="domain" description="Nucleoside phosphorylase" evidence="7">
    <location>
        <begin position="3"/>
        <end position="226"/>
    </location>
</feature>
<organism evidence="8 9">
    <name type="scientific">Motiliproteus coralliicola</name>
    <dbReference type="NCBI Taxonomy" id="2283196"/>
    <lineage>
        <taxon>Bacteria</taxon>
        <taxon>Pseudomonadati</taxon>
        <taxon>Pseudomonadota</taxon>
        <taxon>Gammaproteobacteria</taxon>
        <taxon>Oceanospirillales</taxon>
        <taxon>Oceanospirillaceae</taxon>
        <taxon>Motiliproteus</taxon>
    </lineage>
</organism>
<gene>
    <name evidence="6 8" type="primary">mtnN</name>
    <name evidence="8" type="ORF">DV711_03690</name>
</gene>
<evidence type="ECO:0000256" key="1">
    <source>
        <dbReference type="ARBA" id="ARBA00004945"/>
    </source>
</evidence>
<protein>
    <recommendedName>
        <fullName evidence="6">5'-methylthioadenosine/S-adenosylhomocysteine nucleosidase</fullName>
        <shortName evidence="6">MTA/SAH nucleosidase</shortName>
        <shortName evidence="6">MTAN</shortName>
        <ecNumber evidence="6">3.2.2.9</ecNumber>
    </recommendedName>
    <alternativeName>
        <fullName evidence="6">5'-deoxyadenosine nucleosidase</fullName>
        <shortName evidence="6">DOA nucleosidase</shortName>
        <shortName evidence="6">dAdo nucleosidase</shortName>
    </alternativeName>
    <alternativeName>
        <fullName evidence="6">5'-methylthioadenosine nucleosidase</fullName>
        <shortName evidence="6">MTA nucleosidase</shortName>
    </alternativeName>
    <alternativeName>
        <fullName evidence="6">S-adenosylhomocysteine nucleosidase</fullName>
        <shortName evidence="6">AdoHcy nucleosidase</shortName>
        <shortName evidence="6">SAH nucleosidase</shortName>
        <shortName evidence="6">SRH nucleosidase</shortName>
    </alternativeName>
</protein>
<dbReference type="PANTHER" id="PTHR46832">
    <property type="entry name" value="5'-METHYLTHIOADENOSINE/S-ADENOSYLHOMOCYSTEINE NUCLEOSIDASE"/>
    <property type="match status" value="1"/>
</dbReference>
<dbReference type="Pfam" id="PF01048">
    <property type="entry name" value="PNP_UDP_1"/>
    <property type="match status" value="1"/>
</dbReference>
<proteinExistence type="inferred from homology"/>
<dbReference type="CDD" id="cd09008">
    <property type="entry name" value="MTAN"/>
    <property type="match status" value="1"/>
</dbReference>
<dbReference type="NCBIfam" id="NF004079">
    <property type="entry name" value="PRK05584.1"/>
    <property type="match status" value="1"/>
</dbReference>
<dbReference type="Gene3D" id="3.40.50.1580">
    <property type="entry name" value="Nucleoside phosphorylase domain"/>
    <property type="match status" value="1"/>
</dbReference>
<dbReference type="GO" id="GO:0019509">
    <property type="term" value="P:L-methionine salvage from methylthioadenosine"/>
    <property type="evidence" value="ECO:0007669"/>
    <property type="project" value="UniProtKB-UniRule"/>
</dbReference>
<evidence type="ECO:0000256" key="3">
    <source>
        <dbReference type="ARBA" id="ARBA00022801"/>
    </source>
</evidence>
<dbReference type="PANTHER" id="PTHR46832:SF1">
    <property type="entry name" value="5'-METHYLTHIOADENOSINE_S-ADENOSYLHOMOCYSTEINE NUCLEOSIDASE"/>
    <property type="match status" value="1"/>
</dbReference>
<comment type="catalytic activity">
    <reaction evidence="5">
        <text>5'-deoxyadenosine + H2O = 5-deoxy-D-ribose + adenine</text>
        <dbReference type="Rhea" id="RHEA:29859"/>
        <dbReference type="ChEBI" id="CHEBI:15377"/>
        <dbReference type="ChEBI" id="CHEBI:16708"/>
        <dbReference type="ChEBI" id="CHEBI:17319"/>
        <dbReference type="ChEBI" id="CHEBI:149540"/>
        <dbReference type="EC" id="3.2.2.9"/>
    </reaction>
    <physiologicalReaction direction="left-to-right" evidence="5">
        <dbReference type="Rhea" id="RHEA:29860"/>
    </physiologicalReaction>
</comment>
<dbReference type="GO" id="GO:0008782">
    <property type="term" value="F:adenosylhomocysteine nucleosidase activity"/>
    <property type="evidence" value="ECO:0007669"/>
    <property type="project" value="UniProtKB-UniRule"/>
</dbReference>
<comment type="catalytic activity">
    <reaction evidence="6">
        <text>S-methyl-5'-thioadenosine + H2O = 5-(methylsulfanyl)-D-ribose + adenine</text>
        <dbReference type="Rhea" id="RHEA:13617"/>
        <dbReference type="ChEBI" id="CHEBI:15377"/>
        <dbReference type="ChEBI" id="CHEBI:16708"/>
        <dbReference type="ChEBI" id="CHEBI:17509"/>
        <dbReference type="ChEBI" id="CHEBI:78440"/>
        <dbReference type="EC" id="3.2.2.9"/>
    </reaction>
</comment>
<evidence type="ECO:0000259" key="7">
    <source>
        <dbReference type="Pfam" id="PF01048"/>
    </source>
</evidence>
<evidence type="ECO:0000313" key="9">
    <source>
        <dbReference type="Proteomes" id="UP000253769"/>
    </source>
</evidence>
<evidence type="ECO:0000256" key="4">
    <source>
        <dbReference type="ARBA" id="ARBA00023167"/>
    </source>
</evidence>
<dbReference type="InterPro" id="IPR010049">
    <property type="entry name" value="MTA_SAH_Nsdase"/>
</dbReference>
<reference evidence="8 9" key="1">
    <citation type="submission" date="2018-07" db="EMBL/GenBank/DDBJ databases">
        <title>Motiliproteus coralliicola sp. nov., a bacterium isolated from Coral.</title>
        <authorList>
            <person name="Wang G."/>
        </authorList>
    </citation>
    <scope>NUCLEOTIDE SEQUENCE [LARGE SCALE GENOMIC DNA]</scope>
    <source>
        <strain evidence="8 9">C34</strain>
    </source>
</reference>
<dbReference type="FunFam" id="3.40.50.1580:FF:000001">
    <property type="entry name" value="MTA/SAH nucleosidase family protein"/>
    <property type="match status" value="1"/>
</dbReference>
<feature type="active site" description="Proton donor" evidence="6">
    <location>
        <position position="198"/>
    </location>
</feature>
<keyword evidence="4 6" id="KW-0486">Methionine biosynthesis</keyword>
<keyword evidence="2 6" id="KW-0028">Amino-acid biosynthesis</keyword>
<evidence type="ECO:0000256" key="6">
    <source>
        <dbReference type="HAMAP-Rule" id="MF_01684"/>
    </source>
</evidence>
<keyword evidence="8" id="KW-0326">Glycosidase</keyword>
<dbReference type="NCBIfam" id="TIGR01704">
    <property type="entry name" value="MTA_SAH-Nsdase"/>
    <property type="match status" value="1"/>
</dbReference>
<comment type="function">
    <text evidence="6">Catalyzes the irreversible cleavage of the glycosidic bond in both 5'-methylthioadenosine (MTA) and S-adenosylhomocysteine (SAH/AdoHcy) to adenine and the corresponding thioribose, 5'-methylthioribose and S-ribosylhomocysteine, respectively. Also cleaves 5'-deoxyadenosine, a toxic by-product of radical S-adenosylmethionine (SAM) enzymes, into 5-deoxyribose and adenine.</text>
</comment>
<dbReference type="InterPro" id="IPR000845">
    <property type="entry name" value="Nucleoside_phosphorylase_d"/>
</dbReference>
<feature type="binding site" evidence="6">
    <location>
        <position position="153"/>
    </location>
    <ligand>
        <name>substrate</name>
    </ligand>
</feature>
<name>A0A369WXS2_9GAMM</name>
<sequence>MLIGVIGAMEEEVTFLRDQLEERQDLTLAGYEFHRGVLAGQQVVLLKSGIGKVNAAIGTTIMLERYAPDCIINTGSAGGFAADLEIGDVVISSEVRQHDFDLTIFGYEHGQVPNMPPAWSPDPVLVDIAQNSLETVHNVQIAHGLIATGDAFMADPAKVDEARQKFPQMLAVEMEAGAIAQTCYRFEVPFIIIRALSDIAGKESGISFDQFLEQAGVHSAHMVIEMARELGELHQQH</sequence>
<accession>A0A369WXS2</accession>
<dbReference type="InterPro" id="IPR035994">
    <property type="entry name" value="Nucleoside_phosphorylase_sf"/>
</dbReference>
<comment type="caution">
    <text evidence="8">The sequence shown here is derived from an EMBL/GenBank/DDBJ whole genome shotgun (WGS) entry which is preliminary data.</text>
</comment>
<keyword evidence="9" id="KW-1185">Reference proteome</keyword>
<evidence type="ECO:0000256" key="5">
    <source>
        <dbReference type="ARBA" id="ARBA00050313"/>
    </source>
</evidence>
<dbReference type="GO" id="GO:0005829">
    <property type="term" value="C:cytosol"/>
    <property type="evidence" value="ECO:0007669"/>
    <property type="project" value="TreeGrafter"/>
</dbReference>
<dbReference type="SUPFAM" id="SSF53167">
    <property type="entry name" value="Purine and uridine phosphorylases"/>
    <property type="match status" value="1"/>
</dbReference>
<dbReference type="OrthoDB" id="9792278at2"/>
<dbReference type="EC" id="3.2.2.9" evidence="6"/>
<dbReference type="AlphaFoldDB" id="A0A369WXS2"/>
<dbReference type="GO" id="GO:0009164">
    <property type="term" value="P:nucleoside catabolic process"/>
    <property type="evidence" value="ECO:0007669"/>
    <property type="project" value="InterPro"/>
</dbReference>
<dbReference type="EMBL" id="QQOH01000001">
    <property type="protein sequence ID" value="RDE25316.1"/>
    <property type="molecule type" value="Genomic_DNA"/>
</dbReference>
<comment type="pathway">
    <text evidence="1 6">Amino-acid biosynthesis; L-methionine biosynthesis via salvage pathway; S-methyl-5-thio-alpha-D-ribose 1-phosphate from S-methyl-5'-thioadenosine (hydrolase route): step 1/2.</text>
</comment>
<dbReference type="Proteomes" id="UP000253769">
    <property type="component" value="Unassembled WGS sequence"/>
</dbReference>
<dbReference type="UniPathway" id="UPA00904">
    <property type="reaction ID" value="UER00871"/>
</dbReference>
<evidence type="ECO:0000313" key="8">
    <source>
        <dbReference type="EMBL" id="RDE25316.1"/>
    </source>
</evidence>
<keyword evidence="3 6" id="KW-0378">Hydrolase</keyword>
<dbReference type="HAMAP" id="MF_01684">
    <property type="entry name" value="Salvage_MtnN"/>
    <property type="match status" value="1"/>
</dbReference>
<comment type="catalytic activity">
    <reaction evidence="6">
        <text>S-adenosyl-L-homocysteine + H2O = S-(5-deoxy-D-ribos-5-yl)-L-homocysteine + adenine</text>
        <dbReference type="Rhea" id="RHEA:17805"/>
        <dbReference type="ChEBI" id="CHEBI:15377"/>
        <dbReference type="ChEBI" id="CHEBI:16708"/>
        <dbReference type="ChEBI" id="CHEBI:57856"/>
        <dbReference type="ChEBI" id="CHEBI:58195"/>
        <dbReference type="EC" id="3.2.2.9"/>
    </reaction>
</comment>